<evidence type="ECO:0000256" key="1">
    <source>
        <dbReference type="ARBA" id="ARBA00004377"/>
    </source>
</evidence>
<dbReference type="Pfam" id="PF12019">
    <property type="entry name" value="GspH"/>
    <property type="match status" value="1"/>
</dbReference>
<dbReference type="EMBL" id="VXLD01000003">
    <property type="protein sequence ID" value="KAB1856681.1"/>
    <property type="molecule type" value="Genomic_DNA"/>
</dbReference>
<dbReference type="RefSeq" id="WP_104441393.1">
    <property type="nucleotide sequence ID" value="NZ_VXLD01000003.1"/>
</dbReference>
<feature type="domain" description="General secretion pathway GspH" evidence="12">
    <location>
        <begin position="43"/>
        <end position="156"/>
    </location>
</feature>
<evidence type="ECO:0000256" key="11">
    <source>
        <dbReference type="SAM" id="Phobius"/>
    </source>
</evidence>
<evidence type="ECO:0000256" key="8">
    <source>
        <dbReference type="ARBA" id="ARBA00023136"/>
    </source>
</evidence>
<sequence>MRTNRGFTLIELMVTIAVLAIIAMMAAPSFGNLVVRQKLNGNARDFITTLNQAKSQAALLRTTVAVCPNKTNSDDNFTKDECASAVIPNYASMTNTQKQTVQIDRVFQVMVDPAVTVQSTSSTAALFNSTGSANAQVSFNICASGNSRAITVQRLGAVSQSSGTC</sequence>
<evidence type="ECO:0000313" key="13">
    <source>
        <dbReference type="EMBL" id="KAB1856681.1"/>
    </source>
</evidence>
<dbReference type="InterPro" id="IPR012902">
    <property type="entry name" value="N_methyl_site"/>
</dbReference>
<evidence type="ECO:0000256" key="2">
    <source>
        <dbReference type="ARBA" id="ARBA00021549"/>
    </source>
</evidence>
<name>A0A5N4WFP7_9GAMM</name>
<evidence type="ECO:0000256" key="10">
    <source>
        <dbReference type="ARBA" id="ARBA00030775"/>
    </source>
</evidence>
<feature type="transmembrane region" description="Helical" evidence="11">
    <location>
        <begin position="12"/>
        <end position="35"/>
    </location>
</feature>
<keyword evidence="7 11" id="KW-1133">Transmembrane helix</keyword>
<dbReference type="PROSITE" id="PS00409">
    <property type="entry name" value="PROKAR_NTER_METHYL"/>
    <property type="match status" value="1"/>
</dbReference>
<comment type="caution">
    <text evidence="13">The sequence shown here is derived from an EMBL/GenBank/DDBJ whole genome shotgun (WGS) entry which is preliminary data.</text>
</comment>
<dbReference type="Pfam" id="PF07963">
    <property type="entry name" value="N_methyl"/>
    <property type="match status" value="1"/>
</dbReference>
<gene>
    <name evidence="13" type="ORF">F4W09_06755</name>
</gene>
<evidence type="ECO:0000256" key="6">
    <source>
        <dbReference type="ARBA" id="ARBA00022692"/>
    </source>
</evidence>
<comment type="subcellular location">
    <subcellularLocation>
        <location evidence="1">Cell inner membrane</location>
        <topology evidence="1">Single-pass membrane protein</topology>
    </subcellularLocation>
</comment>
<dbReference type="Gene3D" id="3.30.700.10">
    <property type="entry name" value="Glycoprotein, Type 4 Pilin"/>
    <property type="match status" value="1"/>
</dbReference>
<dbReference type="GO" id="GO:0015627">
    <property type="term" value="C:type II protein secretion system complex"/>
    <property type="evidence" value="ECO:0007669"/>
    <property type="project" value="InterPro"/>
</dbReference>
<dbReference type="InterPro" id="IPR045584">
    <property type="entry name" value="Pilin-like"/>
</dbReference>
<evidence type="ECO:0000256" key="5">
    <source>
        <dbReference type="ARBA" id="ARBA00022519"/>
    </source>
</evidence>
<evidence type="ECO:0000256" key="4">
    <source>
        <dbReference type="ARBA" id="ARBA00022481"/>
    </source>
</evidence>
<organism evidence="13 14">
    <name type="scientific">Acinetobacter tandoii</name>
    <dbReference type="NCBI Taxonomy" id="202954"/>
    <lineage>
        <taxon>Bacteria</taxon>
        <taxon>Pseudomonadati</taxon>
        <taxon>Pseudomonadota</taxon>
        <taxon>Gammaproteobacteria</taxon>
        <taxon>Moraxellales</taxon>
        <taxon>Moraxellaceae</taxon>
        <taxon>Acinetobacter</taxon>
    </lineage>
</organism>
<comment type="similarity">
    <text evidence="9">Belongs to the GSP H family.</text>
</comment>
<protein>
    <recommendedName>
        <fullName evidence="2">Type II secretion system protein H</fullName>
    </recommendedName>
    <alternativeName>
        <fullName evidence="10">General secretion pathway protein H</fullName>
    </alternativeName>
</protein>
<dbReference type="GO" id="GO:0005886">
    <property type="term" value="C:plasma membrane"/>
    <property type="evidence" value="ECO:0007669"/>
    <property type="project" value="UniProtKB-SubCell"/>
</dbReference>
<evidence type="ECO:0000256" key="7">
    <source>
        <dbReference type="ARBA" id="ARBA00022989"/>
    </source>
</evidence>
<dbReference type="NCBIfam" id="TIGR02532">
    <property type="entry name" value="IV_pilin_GFxxxE"/>
    <property type="match status" value="1"/>
</dbReference>
<accession>A0A5N4WFP7</accession>
<dbReference type="GO" id="GO:0015628">
    <property type="term" value="P:protein secretion by the type II secretion system"/>
    <property type="evidence" value="ECO:0007669"/>
    <property type="project" value="InterPro"/>
</dbReference>
<evidence type="ECO:0000313" key="14">
    <source>
        <dbReference type="Proteomes" id="UP000325788"/>
    </source>
</evidence>
<dbReference type="SUPFAM" id="SSF54523">
    <property type="entry name" value="Pili subunits"/>
    <property type="match status" value="1"/>
</dbReference>
<keyword evidence="6 11" id="KW-0812">Transmembrane</keyword>
<dbReference type="AlphaFoldDB" id="A0A5N4WFP7"/>
<keyword evidence="3" id="KW-1003">Cell membrane</keyword>
<keyword evidence="4" id="KW-0488">Methylation</keyword>
<dbReference type="InterPro" id="IPR022346">
    <property type="entry name" value="T2SS_GspH"/>
</dbReference>
<evidence type="ECO:0000256" key="3">
    <source>
        <dbReference type="ARBA" id="ARBA00022475"/>
    </source>
</evidence>
<keyword evidence="8 11" id="KW-0472">Membrane</keyword>
<evidence type="ECO:0000256" key="9">
    <source>
        <dbReference type="ARBA" id="ARBA00025772"/>
    </source>
</evidence>
<keyword evidence="5" id="KW-0997">Cell inner membrane</keyword>
<evidence type="ECO:0000259" key="12">
    <source>
        <dbReference type="Pfam" id="PF12019"/>
    </source>
</evidence>
<reference evidence="13 14" key="1">
    <citation type="submission" date="2019-09" db="EMBL/GenBank/DDBJ databases">
        <title>Draft genome sequence of Acinetobacter tandoii W4-4-4 isolated from environmental water sample.</title>
        <authorList>
            <person name="Wee S.K."/>
            <person name="Yan B."/>
            <person name="Mustaffa S.B."/>
            <person name="Yap E.P.H."/>
        </authorList>
    </citation>
    <scope>NUCLEOTIDE SEQUENCE [LARGE SCALE GENOMIC DNA]</scope>
    <source>
        <strain evidence="13 14">W4-4-4</strain>
    </source>
</reference>
<dbReference type="Proteomes" id="UP000325788">
    <property type="component" value="Unassembled WGS sequence"/>
</dbReference>
<proteinExistence type="inferred from homology"/>